<organism evidence="1 2">
    <name type="scientific">Paraburkholderia atlantica</name>
    <dbReference type="NCBI Taxonomy" id="2654982"/>
    <lineage>
        <taxon>Bacteria</taxon>
        <taxon>Pseudomonadati</taxon>
        <taxon>Pseudomonadota</taxon>
        <taxon>Betaproteobacteria</taxon>
        <taxon>Burkholderiales</taxon>
        <taxon>Burkholderiaceae</taxon>
        <taxon>Paraburkholderia</taxon>
    </lineage>
</organism>
<accession>A0A6I1PYN5</accession>
<keyword evidence="1" id="KW-0808">Transferase</keyword>
<proteinExistence type="predicted"/>
<sequence length="85" mass="9044">MPRAECARAELPARLDANGVETMIGVDSSVQVDVNRLALASVLSNLMDNAARHTDRVTCAFRTQNAGCRPGSGVNAEQPHSMPHS</sequence>
<keyword evidence="1" id="KW-0418">Kinase</keyword>
<evidence type="ECO:0000313" key="2">
    <source>
        <dbReference type="Proteomes" id="UP000592780"/>
    </source>
</evidence>
<dbReference type="SUPFAM" id="SSF55874">
    <property type="entry name" value="ATPase domain of HSP90 chaperone/DNA topoisomerase II/histidine kinase"/>
    <property type="match status" value="1"/>
</dbReference>
<reference evidence="1 2" key="1">
    <citation type="submission" date="2020-08" db="EMBL/GenBank/DDBJ databases">
        <title>Genomic Encyclopedia of Type Strains, Phase IV (KMG-V): Genome sequencing to study the core and pangenomes of soil and plant-associated prokaryotes.</title>
        <authorList>
            <person name="Whitman W."/>
        </authorList>
    </citation>
    <scope>NUCLEOTIDE SEQUENCE [LARGE SCALE GENOMIC DNA]</scope>
    <source>
        <strain evidence="1 2">JPY158</strain>
    </source>
</reference>
<dbReference type="InterPro" id="IPR036890">
    <property type="entry name" value="HATPase_C_sf"/>
</dbReference>
<gene>
    <name evidence="1" type="ORF">HDG40_001535</name>
</gene>
<evidence type="ECO:0000313" key="1">
    <source>
        <dbReference type="EMBL" id="MBB5423393.1"/>
    </source>
</evidence>
<protein>
    <submittedName>
        <fullName evidence="1">Signal transduction histidine kinase</fullName>
    </submittedName>
</protein>
<dbReference type="EMBL" id="JACHDD010000002">
    <property type="protein sequence ID" value="MBB5423393.1"/>
    <property type="molecule type" value="Genomic_DNA"/>
</dbReference>
<dbReference type="Proteomes" id="UP000592780">
    <property type="component" value="Unassembled WGS sequence"/>
</dbReference>
<name>A0A6I1PYN5_PARAM</name>
<dbReference type="RefSeq" id="WP_152854190.1">
    <property type="nucleotide sequence ID" value="NZ_JACHDD010000002.1"/>
</dbReference>
<comment type="caution">
    <text evidence="1">The sequence shown here is derived from an EMBL/GenBank/DDBJ whole genome shotgun (WGS) entry which is preliminary data.</text>
</comment>
<keyword evidence="2" id="KW-1185">Reference proteome</keyword>
<dbReference type="GO" id="GO:0016301">
    <property type="term" value="F:kinase activity"/>
    <property type="evidence" value="ECO:0007669"/>
    <property type="project" value="UniProtKB-KW"/>
</dbReference>
<dbReference type="AlphaFoldDB" id="A0A6I1PYN5"/>